<proteinExistence type="inferred from homology"/>
<dbReference type="Gene3D" id="3.50.50.60">
    <property type="entry name" value="FAD/NAD(P)-binding domain"/>
    <property type="match status" value="1"/>
</dbReference>
<evidence type="ECO:0000313" key="7">
    <source>
        <dbReference type="EMBL" id="KAK7006177.1"/>
    </source>
</evidence>
<keyword evidence="3" id="KW-0274">FAD</keyword>
<dbReference type="InterPro" id="IPR036188">
    <property type="entry name" value="FAD/NAD-bd_sf"/>
</dbReference>
<evidence type="ECO:0000256" key="2">
    <source>
        <dbReference type="ARBA" id="ARBA00022630"/>
    </source>
</evidence>
<dbReference type="AlphaFoldDB" id="A0AAW0ABC3"/>
<dbReference type="Pfam" id="PF01494">
    <property type="entry name" value="FAD_binding_3"/>
    <property type="match status" value="1"/>
</dbReference>
<gene>
    <name evidence="7" type="ORF">R3P38DRAFT_3282541</name>
</gene>
<evidence type="ECO:0000256" key="1">
    <source>
        <dbReference type="ARBA" id="ARBA00007992"/>
    </source>
</evidence>
<organism evidence="7 8">
    <name type="scientific">Favolaschia claudopus</name>
    <dbReference type="NCBI Taxonomy" id="2862362"/>
    <lineage>
        <taxon>Eukaryota</taxon>
        <taxon>Fungi</taxon>
        <taxon>Dikarya</taxon>
        <taxon>Basidiomycota</taxon>
        <taxon>Agaricomycotina</taxon>
        <taxon>Agaricomycetes</taxon>
        <taxon>Agaricomycetidae</taxon>
        <taxon>Agaricales</taxon>
        <taxon>Marasmiineae</taxon>
        <taxon>Mycenaceae</taxon>
        <taxon>Favolaschia</taxon>
    </lineage>
</organism>
<evidence type="ECO:0000256" key="3">
    <source>
        <dbReference type="ARBA" id="ARBA00022827"/>
    </source>
</evidence>
<sequence length="413" mass="44960">MPHSNTAPSPRPLQVSIVGAGIGGLATAIALRRSGHLVQVFEASEKKTEIGAGIGVPVNALRVLEHLGVRRENLKGVSYDGITAFDATTGEGVPRRWLLPEMDQGRSLLCHRKDVHDELMRLAVGEGEGPIVQLHLGHKVIDCNPDEGTLTLKSGEVAHADLIIGADGLHSTIRTSVLGREITAPPSGFSCFRTLIDSSKLKDVDGAWITDGLSGTKGITCGSADFRLVGAYLCRNGSLVNIAAVYTDPHQDDKEWSPIATREEFLETYHDLHPKFLSVFGLAESPILKWQLRVLPVLDTWIRGRVALLGDSASASLPTLGQGAAVAIEEAVALGCLFPLGTRTEDIPSRLEAYQTLRKPRGDYVNREALEQATVPSKRALYLRSREVQDYLLSHDAIKEAQEYFEKHFRPSM</sequence>
<dbReference type="GO" id="GO:0004497">
    <property type="term" value="F:monooxygenase activity"/>
    <property type="evidence" value="ECO:0007669"/>
    <property type="project" value="UniProtKB-KW"/>
</dbReference>
<keyword evidence="8" id="KW-1185">Reference proteome</keyword>
<evidence type="ECO:0000256" key="5">
    <source>
        <dbReference type="ARBA" id="ARBA00023033"/>
    </source>
</evidence>
<accession>A0AAW0ABC3</accession>
<comment type="caution">
    <text evidence="7">The sequence shown here is derived from an EMBL/GenBank/DDBJ whole genome shotgun (WGS) entry which is preliminary data.</text>
</comment>
<protein>
    <submittedName>
        <fullName evidence="7">FAD/NAD(P)-binding domain-containing protein</fullName>
    </submittedName>
</protein>
<dbReference type="SUPFAM" id="SSF51905">
    <property type="entry name" value="FAD/NAD(P)-binding domain"/>
    <property type="match status" value="1"/>
</dbReference>
<dbReference type="EMBL" id="JAWWNJ010000076">
    <property type="protein sequence ID" value="KAK7006177.1"/>
    <property type="molecule type" value="Genomic_DNA"/>
</dbReference>
<name>A0AAW0ABC3_9AGAR</name>
<keyword evidence="4" id="KW-0560">Oxidoreductase</keyword>
<feature type="domain" description="FAD-binding" evidence="6">
    <location>
        <begin position="14"/>
        <end position="366"/>
    </location>
</feature>
<dbReference type="InterPro" id="IPR002938">
    <property type="entry name" value="FAD-bd"/>
</dbReference>
<dbReference type="InterPro" id="IPR050493">
    <property type="entry name" value="FAD-dep_Monooxygenase_BioMet"/>
</dbReference>
<dbReference type="PANTHER" id="PTHR13789:SF309">
    <property type="entry name" value="PUTATIVE (AFU_ORTHOLOGUE AFUA_6G14510)-RELATED"/>
    <property type="match status" value="1"/>
</dbReference>
<dbReference type="GO" id="GO:0071949">
    <property type="term" value="F:FAD binding"/>
    <property type="evidence" value="ECO:0007669"/>
    <property type="project" value="InterPro"/>
</dbReference>
<evidence type="ECO:0000259" key="6">
    <source>
        <dbReference type="Pfam" id="PF01494"/>
    </source>
</evidence>
<dbReference type="PANTHER" id="PTHR13789">
    <property type="entry name" value="MONOOXYGENASE"/>
    <property type="match status" value="1"/>
</dbReference>
<evidence type="ECO:0000313" key="8">
    <source>
        <dbReference type="Proteomes" id="UP001362999"/>
    </source>
</evidence>
<comment type="similarity">
    <text evidence="1">Belongs to the paxM FAD-dependent monooxygenase family.</text>
</comment>
<dbReference type="Proteomes" id="UP001362999">
    <property type="component" value="Unassembled WGS sequence"/>
</dbReference>
<keyword evidence="5" id="KW-0503">Monooxygenase</keyword>
<dbReference type="SUPFAM" id="SSF54373">
    <property type="entry name" value="FAD-linked reductases, C-terminal domain"/>
    <property type="match status" value="1"/>
</dbReference>
<evidence type="ECO:0000256" key="4">
    <source>
        <dbReference type="ARBA" id="ARBA00023002"/>
    </source>
</evidence>
<dbReference type="PRINTS" id="PR00420">
    <property type="entry name" value="RNGMNOXGNASE"/>
</dbReference>
<keyword evidence="2" id="KW-0285">Flavoprotein</keyword>
<reference evidence="7 8" key="1">
    <citation type="journal article" date="2024" name="J Genomics">
        <title>Draft genome sequencing and assembly of Favolaschia claudopus CIRM-BRFM 2984 isolated from oak limbs.</title>
        <authorList>
            <person name="Navarro D."/>
            <person name="Drula E."/>
            <person name="Chaduli D."/>
            <person name="Cazenave R."/>
            <person name="Ahrendt S."/>
            <person name="Wang J."/>
            <person name="Lipzen A."/>
            <person name="Daum C."/>
            <person name="Barry K."/>
            <person name="Grigoriev I.V."/>
            <person name="Favel A."/>
            <person name="Rosso M.N."/>
            <person name="Martin F."/>
        </authorList>
    </citation>
    <scope>NUCLEOTIDE SEQUENCE [LARGE SCALE GENOMIC DNA]</scope>
    <source>
        <strain evidence="7 8">CIRM-BRFM 2984</strain>
    </source>
</reference>